<keyword evidence="1" id="KW-1133">Transmembrane helix</keyword>
<evidence type="ECO:0000313" key="2">
    <source>
        <dbReference type="EMBL" id="KVI11046.1"/>
    </source>
</evidence>
<evidence type="ECO:0000256" key="1">
    <source>
        <dbReference type="SAM" id="Phobius"/>
    </source>
</evidence>
<gene>
    <name evidence="2" type="ORF">Ccrd_010550</name>
</gene>
<name>A0A103YKZ2_CYNCS</name>
<accession>A0A103YKZ2</accession>
<keyword evidence="1" id="KW-0472">Membrane</keyword>
<comment type="caution">
    <text evidence="2">The sequence shown here is derived from an EMBL/GenBank/DDBJ whole genome shotgun (WGS) entry which is preliminary data.</text>
</comment>
<sequence length="227" mass="25876">MIDDGEQSMEERCKLWEKMETRSTMSLLVAVIVGSINMSVITSASNIGWCLIFQLANSEEYIDGQFTGNLGEILISSSSGASELFNCYNRAANNAILEHDMANPIMNPQQEFLILMGAFENMYKKGLFGWSLNNKKQTYSLVIMPTHHRGSYKYEYPPTPENKGSILFGIVWQEIVKFEQKLKKETVGDKRFDIRVWNERRSSSSVRWEQLESDVVFASDRGRDGGD</sequence>
<dbReference type="Gramene" id="KVI11046">
    <property type="protein sequence ID" value="KVI11046"/>
    <property type="gene ID" value="Ccrd_010550"/>
</dbReference>
<dbReference type="EMBL" id="LEKV01000938">
    <property type="protein sequence ID" value="KVI11046.1"/>
    <property type="molecule type" value="Genomic_DNA"/>
</dbReference>
<organism evidence="2 3">
    <name type="scientific">Cynara cardunculus var. scolymus</name>
    <name type="common">Globe artichoke</name>
    <name type="synonym">Cynara scolymus</name>
    <dbReference type="NCBI Taxonomy" id="59895"/>
    <lineage>
        <taxon>Eukaryota</taxon>
        <taxon>Viridiplantae</taxon>
        <taxon>Streptophyta</taxon>
        <taxon>Embryophyta</taxon>
        <taxon>Tracheophyta</taxon>
        <taxon>Spermatophyta</taxon>
        <taxon>Magnoliopsida</taxon>
        <taxon>eudicotyledons</taxon>
        <taxon>Gunneridae</taxon>
        <taxon>Pentapetalae</taxon>
        <taxon>asterids</taxon>
        <taxon>campanulids</taxon>
        <taxon>Asterales</taxon>
        <taxon>Asteraceae</taxon>
        <taxon>Carduoideae</taxon>
        <taxon>Cardueae</taxon>
        <taxon>Carduinae</taxon>
        <taxon>Cynara</taxon>
    </lineage>
</organism>
<reference evidence="2 3" key="1">
    <citation type="journal article" date="2016" name="Sci. Rep.">
        <title>The genome sequence of the outbreeding globe artichoke constructed de novo incorporating a phase-aware low-pass sequencing strategy of F1 progeny.</title>
        <authorList>
            <person name="Scaglione D."/>
            <person name="Reyes-Chin-Wo S."/>
            <person name="Acquadro A."/>
            <person name="Froenicke L."/>
            <person name="Portis E."/>
            <person name="Beitel C."/>
            <person name="Tirone M."/>
            <person name="Mauro R."/>
            <person name="Lo Monaco A."/>
            <person name="Mauromicale G."/>
            <person name="Faccioli P."/>
            <person name="Cattivelli L."/>
            <person name="Rieseberg L."/>
            <person name="Michelmore R."/>
            <person name="Lanteri S."/>
        </authorList>
    </citation>
    <scope>NUCLEOTIDE SEQUENCE [LARGE SCALE GENOMIC DNA]</scope>
    <source>
        <strain evidence="2">2C</strain>
    </source>
</reference>
<protein>
    <submittedName>
        <fullName evidence="2">Uncharacterized protein</fullName>
    </submittedName>
</protein>
<dbReference type="AlphaFoldDB" id="A0A103YKZ2"/>
<keyword evidence="1" id="KW-0812">Transmembrane</keyword>
<proteinExistence type="predicted"/>
<keyword evidence="3" id="KW-1185">Reference proteome</keyword>
<feature type="transmembrane region" description="Helical" evidence="1">
    <location>
        <begin position="27"/>
        <end position="49"/>
    </location>
</feature>
<evidence type="ECO:0000313" key="3">
    <source>
        <dbReference type="Proteomes" id="UP000243975"/>
    </source>
</evidence>
<dbReference type="Proteomes" id="UP000243975">
    <property type="component" value="Unassembled WGS sequence"/>
</dbReference>